<dbReference type="OrthoDB" id="10269139at2759"/>
<comment type="caution">
    <text evidence="1">The sequence shown here is derived from an EMBL/GenBank/DDBJ whole genome shotgun (WGS) entry which is preliminary data.</text>
</comment>
<accession>A0A0V1A011</accession>
<keyword evidence="2" id="KW-1185">Reference proteome</keyword>
<proteinExistence type="predicted"/>
<evidence type="ECO:0000313" key="1">
    <source>
        <dbReference type="EMBL" id="KRY18262.1"/>
    </source>
</evidence>
<protein>
    <submittedName>
        <fullName evidence="1">Uncharacterized protein</fullName>
    </submittedName>
</protein>
<dbReference type="Proteomes" id="UP000054783">
    <property type="component" value="Unassembled WGS sequence"/>
</dbReference>
<gene>
    <name evidence="1" type="ORF">T12_11513</name>
</gene>
<reference evidence="1 2" key="1">
    <citation type="submission" date="2015-01" db="EMBL/GenBank/DDBJ databases">
        <title>Evolution of Trichinella species and genotypes.</title>
        <authorList>
            <person name="Korhonen P.K."/>
            <person name="Edoardo P."/>
            <person name="Giuseppe L.R."/>
            <person name="Gasser R.B."/>
        </authorList>
    </citation>
    <scope>NUCLEOTIDE SEQUENCE [LARGE SCALE GENOMIC DNA]</scope>
    <source>
        <strain evidence="1">ISS2496</strain>
    </source>
</reference>
<name>A0A0V1A011_9BILA</name>
<sequence length="87" mass="9444">MDPRCTSTFPHLMLKQCPPPINKGFPCIAVEAEFKPSQPTKCTIQFSNGFPSKVSGVTNGRLTSVYCSDSAVPVYCANCPPSYRLGQ</sequence>
<dbReference type="EMBL" id="JYDQ01000049">
    <property type="protein sequence ID" value="KRY18262.1"/>
    <property type="molecule type" value="Genomic_DNA"/>
</dbReference>
<evidence type="ECO:0000313" key="2">
    <source>
        <dbReference type="Proteomes" id="UP000054783"/>
    </source>
</evidence>
<organism evidence="1 2">
    <name type="scientific">Trichinella patagoniensis</name>
    <dbReference type="NCBI Taxonomy" id="990121"/>
    <lineage>
        <taxon>Eukaryota</taxon>
        <taxon>Metazoa</taxon>
        <taxon>Ecdysozoa</taxon>
        <taxon>Nematoda</taxon>
        <taxon>Enoplea</taxon>
        <taxon>Dorylaimia</taxon>
        <taxon>Trichinellida</taxon>
        <taxon>Trichinellidae</taxon>
        <taxon>Trichinella</taxon>
    </lineage>
</organism>
<dbReference type="AlphaFoldDB" id="A0A0V1A011"/>